<evidence type="ECO:0000256" key="1">
    <source>
        <dbReference type="ARBA" id="ARBA00007613"/>
    </source>
</evidence>
<dbReference type="InterPro" id="IPR003423">
    <property type="entry name" value="OMP_efflux"/>
</dbReference>
<evidence type="ECO:0000313" key="3">
    <source>
        <dbReference type="EMBL" id="ANW95968.1"/>
    </source>
</evidence>
<gene>
    <name evidence="3" type="ORF">AXE80_06600</name>
</gene>
<comment type="similarity">
    <text evidence="1 2">Belongs to the outer membrane factor (OMF) (TC 1.B.17) family.</text>
</comment>
<proteinExistence type="inferred from homology"/>
<dbReference type="PROSITE" id="PS51257">
    <property type="entry name" value="PROKAR_LIPOPROTEIN"/>
    <property type="match status" value="1"/>
</dbReference>
<dbReference type="PANTHER" id="PTHR30203:SF33">
    <property type="entry name" value="BLR4455 PROTEIN"/>
    <property type="match status" value="1"/>
</dbReference>
<evidence type="ECO:0008006" key="5">
    <source>
        <dbReference type="Google" id="ProtNLM"/>
    </source>
</evidence>
<keyword evidence="2" id="KW-1134">Transmembrane beta strand</keyword>
<dbReference type="SUPFAM" id="SSF56954">
    <property type="entry name" value="Outer membrane efflux proteins (OEP)"/>
    <property type="match status" value="1"/>
</dbReference>
<dbReference type="NCBIfam" id="TIGR01845">
    <property type="entry name" value="outer_NodT"/>
    <property type="match status" value="1"/>
</dbReference>
<dbReference type="STRING" id="1790137.AXE80_06600"/>
<evidence type="ECO:0000256" key="2">
    <source>
        <dbReference type="RuleBase" id="RU362097"/>
    </source>
</evidence>
<dbReference type="Gene3D" id="1.20.1600.10">
    <property type="entry name" value="Outer membrane efflux proteins (OEP)"/>
    <property type="match status" value="1"/>
</dbReference>
<dbReference type="OrthoDB" id="9770517at2"/>
<keyword evidence="4" id="KW-1185">Reference proteome</keyword>
<dbReference type="GO" id="GO:0015562">
    <property type="term" value="F:efflux transmembrane transporter activity"/>
    <property type="evidence" value="ECO:0007669"/>
    <property type="project" value="InterPro"/>
</dbReference>
<reference evidence="3 4" key="1">
    <citation type="submission" date="2016-02" db="EMBL/GenBank/DDBJ databases">
        <authorList>
            <person name="Wen L."/>
            <person name="He K."/>
            <person name="Yang H."/>
        </authorList>
    </citation>
    <scope>NUCLEOTIDE SEQUENCE [LARGE SCALE GENOMIC DNA]</scope>
    <source>
        <strain evidence="3 4">CZ1127</strain>
    </source>
</reference>
<protein>
    <recommendedName>
        <fullName evidence="5">RND transporter</fullName>
    </recommendedName>
</protein>
<keyword evidence="2" id="KW-0449">Lipoprotein</keyword>
<dbReference type="Gene3D" id="2.20.200.10">
    <property type="entry name" value="Outer membrane efflux proteins (OEP)"/>
    <property type="match status" value="1"/>
</dbReference>
<evidence type="ECO:0000313" key="4">
    <source>
        <dbReference type="Proteomes" id="UP000092967"/>
    </source>
</evidence>
<accession>A0A1B1Y5F3</accession>
<dbReference type="Proteomes" id="UP000092967">
    <property type="component" value="Chromosome"/>
</dbReference>
<dbReference type="PANTHER" id="PTHR30203">
    <property type="entry name" value="OUTER MEMBRANE CATION EFFLUX PROTEIN"/>
    <property type="match status" value="1"/>
</dbReference>
<keyword evidence="2" id="KW-0812">Transmembrane</keyword>
<dbReference type="EMBL" id="CP014224">
    <property type="protein sequence ID" value="ANW95968.1"/>
    <property type="molecule type" value="Genomic_DNA"/>
</dbReference>
<dbReference type="GO" id="GO:0005886">
    <property type="term" value="C:plasma membrane"/>
    <property type="evidence" value="ECO:0007669"/>
    <property type="project" value="UniProtKB-SubCell"/>
</dbReference>
<name>A0A1B1Y5F3_9FLAO</name>
<comment type="subcellular location">
    <subcellularLocation>
        <location evidence="2">Cell membrane</location>
        <topology evidence="2">Lipid-anchor</topology>
    </subcellularLocation>
</comment>
<dbReference type="AlphaFoldDB" id="A0A1B1Y5F3"/>
<organism evidence="3 4">
    <name type="scientific">Wenyingzhuangia fucanilytica</name>
    <dbReference type="NCBI Taxonomy" id="1790137"/>
    <lineage>
        <taxon>Bacteria</taxon>
        <taxon>Pseudomonadati</taxon>
        <taxon>Bacteroidota</taxon>
        <taxon>Flavobacteriia</taxon>
        <taxon>Flavobacteriales</taxon>
        <taxon>Flavobacteriaceae</taxon>
        <taxon>Wenyingzhuangia</taxon>
    </lineage>
</organism>
<dbReference type="KEGG" id="wfu:AXE80_06600"/>
<sequence length="471" mass="52451">MKKNNIYNLAIVLGATILLTSCLAVKDYEQPTVKETSKDLFRIDEQLETQEDSLSLGNVSWRDMFTDTYLQEYVDQGLKNNFDLQIAISQMSTAASYLKQGKAGYLPTFNLSTSGTHSEISKNSRFGSFSSSSIQTYQLTGNFSWEADIWGKIKSSKKASLANYLQSESAQQAVRTELISKIVSTYYQILALDAQLEITNETIKVRKKGVETIKALMESGQVSQVAVDQNIALYNSAEALKLDIETSIFKLENSLSILLGTMPQKIERTKLKDQVIDKDLQVGVPALLLNNRPDIKLAQYNLMQSYELKNVAKTNLYPSFTLTASGGFESLELDNWISTNSIFANIIGGITQPLFNQRKLKTQVEVAKNNEAQALLNYRKTLLVAGNEVSNALFAYNTETKKYVFRTKEAEALTNAEKNSEELLNNGFATYLDLLTARQSALSAKLNLVDSKLQQLLTVVDLYRALGGGIK</sequence>
<dbReference type="RefSeq" id="WP_068825608.1">
    <property type="nucleotide sequence ID" value="NZ_CP014224.1"/>
</dbReference>
<keyword evidence="2" id="KW-0472">Membrane</keyword>
<dbReference type="InterPro" id="IPR010131">
    <property type="entry name" value="MdtP/NodT-like"/>
</dbReference>
<dbReference type="Pfam" id="PF02321">
    <property type="entry name" value="OEP"/>
    <property type="match status" value="2"/>
</dbReference>
<keyword evidence="2" id="KW-0564">Palmitate</keyword>